<proteinExistence type="predicted"/>
<dbReference type="AlphaFoldDB" id="A0A2T9YAH6"/>
<accession>A0A2T9YAH6</accession>
<dbReference type="Proteomes" id="UP000245383">
    <property type="component" value="Unassembled WGS sequence"/>
</dbReference>
<evidence type="ECO:0000313" key="2">
    <source>
        <dbReference type="Proteomes" id="UP000245383"/>
    </source>
</evidence>
<dbReference type="EMBL" id="MBFR01000320">
    <property type="protein sequence ID" value="PVU89343.1"/>
    <property type="molecule type" value="Genomic_DNA"/>
</dbReference>
<organism evidence="1 2">
    <name type="scientific">Smittium simulii</name>
    <dbReference type="NCBI Taxonomy" id="133385"/>
    <lineage>
        <taxon>Eukaryota</taxon>
        <taxon>Fungi</taxon>
        <taxon>Fungi incertae sedis</taxon>
        <taxon>Zoopagomycota</taxon>
        <taxon>Kickxellomycotina</taxon>
        <taxon>Harpellomycetes</taxon>
        <taxon>Harpellales</taxon>
        <taxon>Legeriomycetaceae</taxon>
        <taxon>Smittium</taxon>
    </lineage>
</organism>
<protein>
    <recommendedName>
        <fullName evidence="3">Retrotransposon gag domain-containing protein</fullName>
    </recommendedName>
</protein>
<gene>
    <name evidence="1" type="ORF">BB561_005410</name>
</gene>
<dbReference type="OrthoDB" id="5588877at2759"/>
<reference evidence="1 2" key="1">
    <citation type="journal article" date="2018" name="MBio">
        <title>Comparative Genomics Reveals the Core Gene Toolbox for the Fungus-Insect Symbiosis.</title>
        <authorList>
            <person name="Wang Y."/>
            <person name="Stata M."/>
            <person name="Wang W."/>
            <person name="Stajich J.E."/>
            <person name="White M.M."/>
            <person name="Moncalvo J.M."/>
        </authorList>
    </citation>
    <scope>NUCLEOTIDE SEQUENCE [LARGE SCALE GENOMIC DNA]</scope>
    <source>
        <strain evidence="1 2">SWE-8-4</strain>
    </source>
</reference>
<evidence type="ECO:0008006" key="3">
    <source>
        <dbReference type="Google" id="ProtNLM"/>
    </source>
</evidence>
<evidence type="ECO:0000313" key="1">
    <source>
        <dbReference type="EMBL" id="PVU89343.1"/>
    </source>
</evidence>
<name>A0A2T9YAH6_9FUNG</name>
<sequence length="94" mass="11264">MSLFEGLPAKFRGEWSDADTINIWIKNFKVISELKPWNESTQIKILEFWLEGKAIMWFENFTENKKNKNTIEQGYVIVLRSLLKKDHRNIKDFN</sequence>
<comment type="caution">
    <text evidence="1">The sequence shown here is derived from an EMBL/GenBank/DDBJ whole genome shotgun (WGS) entry which is preliminary data.</text>
</comment>
<keyword evidence="2" id="KW-1185">Reference proteome</keyword>